<sequence length="59" mass="6625">MHAPIRRSPFPGRAVWCGFAWPHRDRPPQSMEQIGRATAAASQQAKQLMEPLIPGDLPY</sequence>
<dbReference type="EMBL" id="JAUSQU010000001">
    <property type="protein sequence ID" value="MDP9842152.1"/>
    <property type="molecule type" value="Genomic_DNA"/>
</dbReference>
<evidence type="ECO:0000313" key="1">
    <source>
        <dbReference type="EMBL" id="MDP9842152.1"/>
    </source>
</evidence>
<comment type="caution">
    <text evidence="1">The sequence shown here is derived from an EMBL/GenBank/DDBJ whole genome shotgun (WGS) entry which is preliminary data.</text>
</comment>
<accession>A0ABT9Q671</accession>
<name>A0ABT9Q671_9ACTN</name>
<reference evidence="1 2" key="1">
    <citation type="submission" date="2023-07" db="EMBL/GenBank/DDBJ databases">
        <title>Sequencing the genomes of 1000 actinobacteria strains.</title>
        <authorList>
            <person name="Klenk H.-P."/>
        </authorList>
    </citation>
    <scope>NUCLEOTIDE SEQUENCE [LARGE SCALE GENOMIC DNA]</scope>
    <source>
        <strain evidence="1 2">DSM 46740</strain>
    </source>
</reference>
<gene>
    <name evidence="1" type="ORF">J2853_001363</name>
</gene>
<organism evidence="1 2">
    <name type="scientific">Streptosporangium lutulentum</name>
    <dbReference type="NCBI Taxonomy" id="1461250"/>
    <lineage>
        <taxon>Bacteria</taxon>
        <taxon>Bacillati</taxon>
        <taxon>Actinomycetota</taxon>
        <taxon>Actinomycetes</taxon>
        <taxon>Streptosporangiales</taxon>
        <taxon>Streptosporangiaceae</taxon>
        <taxon>Streptosporangium</taxon>
    </lineage>
</organism>
<protein>
    <submittedName>
        <fullName evidence="1">Uncharacterized protein</fullName>
    </submittedName>
</protein>
<evidence type="ECO:0000313" key="2">
    <source>
        <dbReference type="Proteomes" id="UP001225356"/>
    </source>
</evidence>
<proteinExistence type="predicted"/>
<keyword evidence="2" id="KW-1185">Reference proteome</keyword>
<dbReference type="Proteomes" id="UP001225356">
    <property type="component" value="Unassembled WGS sequence"/>
</dbReference>